<dbReference type="EMBL" id="CAJNOK010032360">
    <property type="protein sequence ID" value="CAF1483235.1"/>
    <property type="molecule type" value="Genomic_DNA"/>
</dbReference>
<organism evidence="3 6">
    <name type="scientific">Didymodactylos carnosus</name>
    <dbReference type="NCBI Taxonomy" id="1234261"/>
    <lineage>
        <taxon>Eukaryota</taxon>
        <taxon>Metazoa</taxon>
        <taxon>Spiralia</taxon>
        <taxon>Gnathifera</taxon>
        <taxon>Rotifera</taxon>
        <taxon>Eurotatoria</taxon>
        <taxon>Bdelloidea</taxon>
        <taxon>Philodinida</taxon>
        <taxon>Philodinidae</taxon>
        <taxon>Didymodactylos</taxon>
    </lineage>
</organism>
<feature type="region of interest" description="Disordered" evidence="1">
    <location>
        <begin position="16"/>
        <end position="35"/>
    </location>
</feature>
<proteinExistence type="predicted"/>
<name>A0A815SGE9_9BILA</name>
<evidence type="ECO:0000313" key="5">
    <source>
        <dbReference type="EMBL" id="CAF4354031.1"/>
    </source>
</evidence>
<dbReference type="AlphaFoldDB" id="A0A815SGE9"/>
<dbReference type="EMBL" id="CAJNOQ010021718">
    <property type="protein sequence ID" value="CAF1490942.1"/>
    <property type="molecule type" value="Genomic_DNA"/>
</dbReference>
<sequence>MSKDFYENSLEYDLIDNKENESIDDNDDDIDDNDDDIEMQILPDSDEDTFVESIDRNDTSDEDGDKWHLVTEADDERPKALLPFTVSPGVRFSVSGNPKPEEFFEKTLPDTLFDEITKFTNKRAQLYLLK</sequence>
<evidence type="ECO:0000313" key="6">
    <source>
        <dbReference type="Proteomes" id="UP000663829"/>
    </source>
</evidence>
<evidence type="ECO:0000313" key="3">
    <source>
        <dbReference type="EMBL" id="CAF1490942.1"/>
    </source>
</evidence>
<gene>
    <name evidence="3" type="ORF">GPM918_LOCUS36252</name>
    <name evidence="2" type="ORF">OVA965_LOCUS36161</name>
    <name evidence="5" type="ORF">SRO942_LOCUS36983</name>
    <name evidence="4" type="ORF">TMI583_LOCUS37160</name>
</gene>
<dbReference type="Proteomes" id="UP000682733">
    <property type="component" value="Unassembled WGS sequence"/>
</dbReference>
<dbReference type="Proteomes" id="UP000677228">
    <property type="component" value="Unassembled WGS sequence"/>
</dbReference>
<comment type="caution">
    <text evidence="3">The sequence shown here is derived from an EMBL/GenBank/DDBJ whole genome shotgun (WGS) entry which is preliminary data.</text>
</comment>
<dbReference type="EMBL" id="CAJOBA010054293">
    <property type="protein sequence ID" value="CAF4273379.1"/>
    <property type="molecule type" value="Genomic_DNA"/>
</dbReference>
<dbReference type="Proteomes" id="UP000663829">
    <property type="component" value="Unassembled WGS sequence"/>
</dbReference>
<evidence type="ECO:0000256" key="1">
    <source>
        <dbReference type="SAM" id="MobiDB-lite"/>
    </source>
</evidence>
<reference evidence="3" key="1">
    <citation type="submission" date="2021-02" db="EMBL/GenBank/DDBJ databases">
        <authorList>
            <person name="Nowell W R."/>
        </authorList>
    </citation>
    <scope>NUCLEOTIDE SEQUENCE</scope>
</reference>
<dbReference type="EMBL" id="CAJOBC010087211">
    <property type="protein sequence ID" value="CAF4354031.1"/>
    <property type="molecule type" value="Genomic_DNA"/>
</dbReference>
<feature type="compositionally biased region" description="Acidic residues" evidence="1">
    <location>
        <begin position="22"/>
        <end position="35"/>
    </location>
</feature>
<feature type="non-terminal residue" evidence="3">
    <location>
        <position position="1"/>
    </location>
</feature>
<protein>
    <submittedName>
        <fullName evidence="3">Uncharacterized protein</fullName>
    </submittedName>
</protein>
<accession>A0A815SGE9</accession>
<evidence type="ECO:0000313" key="2">
    <source>
        <dbReference type="EMBL" id="CAF1483235.1"/>
    </source>
</evidence>
<dbReference type="Proteomes" id="UP000681722">
    <property type="component" value="Unassembled WGS sequence"/>
</dbReference>
<keyword evidence="6" id="KW-1185">Reference proteome</keyword>
<evidence type="ECO:0000313" key="4">
    <source>
        <dbReference type="EMBL" id="CAF4273379.1"/>
    </source>
</evidence>